<evidence type="ECO:0000313" key="4">
    <source>
        <dbReference type="EMBL" id="OEE60055.1"/>
    </source>
</evidence>
<gene>
    <name evidence="4" type="ORF">A1OK_12140</name>
</gene>
<dbReference type="InterPro" id="IPR016181">
    <property type="entry name" value="Acyl_CoA_acyltransferase"/>
</dbReference>
<feature type="domain" description="N-acetyltransferase" evidence="3">
    <location>
        <begin position="3"/>
        <end position="163"/>
    </location>
</feature>
<dbReference type="Proteomes" id="UP000095039">
    <property type="component" value="Unassembled WGS sequence"/>
</dbReference>
<dbReference type="Gene3D" id="3.40.630.30">
    <property type="match status" value="1"/>
</dbReference>
<dbReference type="GO" id="GO:0016747">
    <property type="term" value="F:acyltransferase activity, transferring groups other than amino-acyl groups"/>
    <property type="evidence" value="ECO:0007669"/>
    <property type="project" value="InterPro"/>
</dbReference>
<reference evidence="4 5" key="1">
    <citation type="journal article" date="2012" name="Science">
        <title>Ecological populations of bacteria act as socially cohesive units of antibiotic production and resistance.</title>
        <authorList>
            <person name="Cordero O.X."/>
            <person name="Wildschutte H."/>
            <person name="Kirkup B."/>
            <person name="Proehl S."/>
            <person name="Ngo L."/>
            <person name="Hussain F."/>
            <person name="Le Roux F."/>
            <person name="Mincer T."/>
            <person name="Polz M.F."/>
        </authorList>
    </citation>
    <scope>NUCLEOTIDE SEQUENCE [LARGE SCALE GENOMIC DNA]</scope>
    <source>
        <strain evidence="4 5">FF-454</strain>
    </source>
</reference>
<dbReference type="EMBL" id="AJWN02000070">
    <property type="protein sequence ID" value="OEE60055.1"/>
    <property type="molecule type" value="Genomic_DNA"/>
</dbReference>
<keyword evidence="5" id="KW-1185">Reference proteome</keyword>
<dbReference type="InterPro" id="IPR050680">
    <property type="entry name" value="YpeA/RimI_acetyltransf"/>
</dbReference>
<protein>
    <submittedName>
        <fullName evidence="4">Histone acetyltransferase</fullName>
    </submittedName>
</protein>
<evidence type="ECO:0000256" key="2">
    <source>
        <dbReference type="ARBA" id="ARBA00023315"/>
    </source>
</evidence>
<accession>A0A1E5C3N9</accession>
<evidence type="ECO:0000313" key="5">
    <source>
        <dbReference type="Proteomes" id="UP000095039"/>
    </source>
</evidence>
<dbReference type="PROSITE" id="PS51186">
    <property type="entry name" value="GNAT"/>
    <property type="match status" value="1"/>
</dbReference>
<dbReference type="AlphaFoldDB" id="A0A1E5C3N9"/>
<dbReference type="SUPFAM" id="SSF55729">
    <property type="entry name" value="Acyl-CoA N-acyltransferases (Nat)"/>
    <property type="match status" value="1"/>
</dbReference>
<dbReference type="Pfam" id="PF13420">
    <property type="entry name" value="Acetyltransf_4"/>
    <property type="match status" value="1"/>
</dbReference>
<dbReference type="PANTHER" id="PTHR43420">
    <property type="entry name" value="ACETYLTRANSFERASE"/>
    <property type="match status" value="1"/>
</dbReference>
<sequence>MNFIIRNVLSSDAKGITEIINPIVESGQFTILVATFSVSDQGFFIQYFPVNGVFLVAEDKTSSTLIGYQTVEPFASYTRALDHVGIITTYVAENYRQQGVSSALFAATLETAKARGFEKLIAQVRGDNEPALTTYLKQGFEVVGTAKKHAKINGQYIDEVMLEKFL</sequence>
<dbReference type="RefSeq" id="WP_016962403.1">
    <property type="nucleotide sequence ID" value="NZ_AJWN02000070.1"/>
</dbReference>
<evidence type="ECO:0000256" key="1">
    <source>
        <dbReference type="ARBA" id="ARBA00022679"/>
    </source>
</evidence>
<name>A0A1E5C3N9_9GAMM</name>
<organism evidence="4 5">
    <name type="scientific">Enterovibrio norvegicus FF-454</name>
    <dbReference type="NCBI Taxonomy" id="1185651"/>
    <lineage>
        <taxon>Bacteria</taxon>
        <taxon>Pseudomonadati</taxon>
        <taxon>Pseudomonadota</taxon>
        <taxon>Gammaproteobacteria</taxon>
        <taxon>Vibrionales</taxon>
        <taxon>Vibrionaceae</taxon>
        <taxon>Enterovibrio</taxon>
    </lineage>
</organism>
<comment type="caution">
    <text evidence="4">The sequence shown here is derived from an EMBL/GenBank/DDBJ whole genome shotgun (WGS) entry which is preliminary data.</text>
</comment>
<proteinExistence type="predicted"/>
<evidence type="ECO:0000259" key="3">
    <source>
        <dbReference type="PROSITE" id="PS51186"/>
    </source>
</evidence>
<dbReference type="InterPro" id="IPR000182">
    <property type="entry name" value="GNAT_dom"/>
</dbReference>
<keyword evidence="2" id="KW-0012">Acyltransferase</keyword>
<dbReference type="CDD" id="cd04301">
    <property type="entry name" value="NAT_SF"/>
    <property type="match status" value="1"/>
</dbReference>
<keyword evidence="1" id="KW-0808">Transferase</keyword>